<dbReference type="EMBL" id="CAJVPV010005593">
    <property type="protein sequence ID" value="CAG8593239.1"/>
    <property type="molecule type" value="Genomic_DNA"/>
</dbReference>
<dbReference type="PROSITE" id="PS50097">
    <property type="entry name" value="BTB"/>
    <property type="match status" value="1"/>
</dbReference>
<dbReference type="Pfam" id="PF00651">
    <property type="entry name" value="BTB"/>
    <property type="match status" value="1"/>
</dbReference>
<keyword evidence="3" id="KW-1185">Reference proteome</keyword>
<dbReference type="InterPro" id="IPR011705">
    <property type="entry name" value="BACK"/>
</dbReference>
<dbReference type="Gene3D" id="1.25.40.420">
    <property type="match status" value="1"/>
</dbReference>
<sequence length="507" mass="58808">MPEIYDTVKSFKQLSSDFLKILDQEETFDVIIHVGDEATSESFKAHSIILRTRSEYFRAALSAAWGKKKVDGYFVIDLRGMGIPHTIFEHVLFNLIFCWRMRFYSFPSSSINIIYLSFQSYIYGAYLKVEKLGVSEKLQLLVAADILMMDSFVDYLESELIRDEKSWINEKNSEVLFIALQISRCKELVSLCNDVVLRHPKVFVSSKEFLFMPHDYIIGLLERDILGLDEVDVFAAVIMWGINNTPGISLTDDFSTWTTDNITTLQSNVIQLISLIRFFHMPPEDFKKKVGPLTRVFAPELYDQVIEYHSKAQFQFIYDILPLRFNSTIIKEKEEPALISYWISHPETECDLPEHPPFTSFDKIPYDFHLIFRCHGSELAEAKWRDLCYNQGPTMTIIRTKNQNEDEAVFGGYKSISWSTENRNTHIGGDGFIFGYLWQQRKLLLPWMLRVNNHLDADMFLGDGVEAFIDFRHGEKLLAHANGFEDLEETIEELEVFRVVKKATDDG</sequence>
<proteinExistence type="predicted"/>
<dbReference type="SUPFAM" id="SSF54695">
    <property type="entry name" value="POZ domain"/>
    <property type="match status" value="1"/>
</dbReference>
<feature type="domain" description="BTB" evidence="1">
    <location>
        <begin position="28"/>
        <end position="92"/>
    </location>
</feature>
<gene>
    <name evidence="2" type="ORF">AMORRO_LOCUS7442</name>
</gene>
<dbReference type="Proteomes" id="UP000789342">
    <property type="component" value="Unassembled WGS sequence"/>
</dbReference>
<accession>A0A9N9C6R2</accession>
<dbReference type="SMART" id="SM00875">
    <property type="entry name" value="BACK"/>
    <property type="match status" value="1"/>
</dbReference>
<organism evidence="2 3">
    <name type="scientific">Acaulospora morrowiae</name>
    <dbReference type="NCBI Taxonomy" id="94023"/>
    <lineage>
        <taxon>Eukaryota</taxon>
        <taxon>Fungi</taxon>
        <taxon>Fungi incertae sedis</taxon>
        <taxon>Mucoromycota</taxon>
        <taxon>Glomeromycotina</taxon>
        <taxon>Glomeromycetes</taxon>
        <taxon>Diversisporales</taxon>
        <taxon>Acaulosporaceae</taxon>
        <taxon>Acaulospora</taxon>
    </lineage>
</organism>
<comment type="caution">
    <text evidence="2">The sequence shown here is derived from an EMBL/GenBank/DDBJ whole genome shotgun (WGS) entry which is preliminary data.</text>
</comment>
<dbReference type="InterPro" id="IPR000210">
    <property type="entry name" value="BTB/POZ_dom"/>
</dbReference>
<dbReference type="InterPro" id="IPR051481">
    <property type="entry name" value="BTB-POZ/Galectin-3-binding"/>
</dbReference>
<dbReference type="CDD" id="cd18186">
    <property type="entry name" value="BTB_POZ_ZBTB_KLHL-like"/>
    <property type="match status" value="1"/>
</dbReference>
<evidence type="ECO:0000259" key="1">
    <source>
        <dbReference type="PROSITE" id="PS50097"/>
    </source>
</evidence>
<reference evidence="2" key="1">
    <citation type="submission" date="2021-06" db="EMBL/GenBank/DDBJ databases">
        <authorList>
            <person name="Kallberg Y."/>
            <person name="Tangrot J."/>
            <person name="Rosling A."/>
        </authorList>
    </citation>
    <scope>NUCLEOTIDE SEQUENCE</scope>
    <source>
        <strain evidence="2">CL551</strain>
    </source>
</reference>
<evidence type="ECO:0000313" key="2">
    <source>
        <dbReference type="EMBL" id="CAG8593239.1"/>
    </source>
</evidence>
<dbReference type="AlphaFoldDB" id="A0A9N9C6R2"/>
<dbReference type="Pfam" id="PF07707">
    <property type="entry name" value="BACK"/>
    <property type="match status" value="1"/>
</dbReference>
<dbReference type="PANTHER" id="PTHR24410:SF23">
    <property type="entry name" value="BTB DOMAIN-CONTAINING PROTEIN-RELATED"/>
    <property type="match status" value="1"/>
</dbReference>
<dbReference type="InterPro" id="IPR011333">
    <property type="entry name" value="SKP1/BTB/POZ_sf"/>
</dbReference>
<dbReference type="PANTHER" id="PTHR24410">
    <property type="entry name" value="HL07962P-RELATED"/>
    <property type="match status" value="1"/>
</dbReference>
<evidence type="ECO:0000313" key="3">
    <source>
        <dbReference type="Proteomes" id="UP000789342"/>
    </source>
</evidence>
<name>A0A9N9C6R2_9GLOM</name>
<dbReference type="OrthoDB" id="25620at2759"/>
<protein>
    <submittedName>
        <fullName evidence="2">18481_t:CDS:1</fullName>
    </submittedName>
</protein>
<dbReference type="Gene3D" id="3.30.710.10">
    <property type="entry name" value="Potassium Channel Kv1.1, Chain A"/>
    <property type="match status" value="1"/>
</dbReference>